<organism evidence="2 3">
    <name type="scientific">Eiseniibacteriota bacterium</name>
    <dbReference type="NCBI Taxonomy" id="2212470"/>
    <lineage>
        <taxon>Bacteria</taxon>
        <taxon>Candidatus Eiseniibacteriota</taxon>
    </lineage>
</organism>
<name>A0ABV6YK59_UNCEI</name>
<dbReference type="EMBL" id="JBHPKH010000032">
    <property type="protein sequence ID" value="MFC1572710.1"/>
    <property type="molecule type" value="Genomic_DNA"/>
</dbReference>
<feature type="chain" id="PRO_5046752140" evidence="1">
    <location>
        <begin position="21"/>
        <end position="212"/>
    </location>
</feature>
<feature type="signal peptide" evidence="1">
    <location>
        <begin position="1"/>
        <end position="20"/>
    </location>
</feature>
<keyword evidence="3" id="KW-1185">Reference proteome</keyword>
<reference evidence="2 3" key="1">
    <citation type="submission" date="2024-09" db="EMBL/GenBank/DDBJ databases">
        <authorList>
            <person name="D'Angelo T."/>
        </authorList>
    </citation>
    <scope>NUCLEOTIDE SEQUENCE [LARGE SCALE GENOMIC DNA]</scope>
    <source>
        <strain evidence="2">SAG AM-320-E07</strain>
    </source>
</reference>
<proteinExistence type="predicted"/>
<gene>
    <name evidence="2" type="ORF">ACFL6M_03835</name>
</gene>
<keyword evidence="1" id="KW-0732">Signal</keyword>
<evidence type="ECO:0000313" key="3">
    <source>
        <dbReference type="Proteomes" id="UP001593833"/>
    </source>
</evidence>
<evidence type="ECO:0000256" key="1">
    <source>
        <dbReference type="SAM" id="SignalP"/>
    </source>
</evidence>
<accession>A0ABV6YK59</accession>
<protein>
    <submittedName>
        <fullName evidence="2">Uncharacterized protein</fullName>
    </submittedName>
</protein>
<sequence>MKVLLGALFLLALAGGTASASVPDAGNSTVSPADGFNTPRLVGIPSDDDKTPLAEGWISNTVVTVRDGDNPPAPIESSWVTLTIADPDENLCYCEQYPPVWAGFTDANGRVVLYQPFGGCSWGVSWNAVIQADGIPLRAFEWIVSPDWNQDSGNCEITISDFTVFGWAWSGDPSNIQPLCSDYDGNGLFTVVDLTLFGYAWIEGGCTELPSP</sequence>
<comment type="caution">
    <text evidence="2">The sequence shown here is derived from an EMBL/GenBank/DDBJ whole genome shotgun (WGS) entry which is preliminary data.</text>
</comment>
<dbReference type="Proteomes" id="UP001593833">
    <property type="component" value="Unassembled WGS sequence"/>
</dbReference>
<evidence type="ECO:0000313" key="2">
    <source>
        <dbReference type="EMBL" id="MFC1572710.1"/>
    </source>
</evidence>